<evidence type="ECO:0000256" key="3">
    <source>
        <dbReference type="ARBA" id="ARBA00022729"/>
    </source>
</evidence>
<dbReference type="CDD" id="cd07308">
    <property type="entry name" value="lectin_leg-like"/>
    <property type="match status" value="1"/>
</dbReference>
<keyword evidence="2 6" id="KW-0812">Transmembrane</keyword>
<dbReference type="GO" id="GO:0005789">
    <property type="term" value="C:endoplasmic reticulum membrane"/>
    <property type="evidence" value="ECO:0007669"/>
    <property type="project" value="TreeGrafter"/>
</dbReference>
<dbReference type="GO" id="GO:0006888">
    <property type="term" value="P:endoplasmic reticulum to Golgi vesicle-mediated transport"/>
    <property type="evidence" value="ECO:0007669"/>
    <property type="project" value="TreeGrafter"/>
</dbReference>
<dbReference type="InterPro" id="IPR005052">
    <property type="entry name" value="Lectin_leg"/>
</dbReference>
<feature type="transmembrane region" description="Helical" evidence="6">
    <location>
        <begin position="408"/>
        <end position="428"/>
    </location>
</feature>
<accession>A0A448YQ18</accession>
<protein>
    <submittedName>
        <fullName evidence="8">DEKNAAC103992</fullName>
    </submittedName>
</protein>
<dbReference type="PANTHER" id="PTHR12223">
    <property type="entry name" value="VESICULAR MANNOSE-BINDING LECTIN"/>
    <property type="match status" value="1"/>
</dbReference>
<keyword evidence="5 6" id="KW-0472">Membrane</keyword>
<evidence type="ECO:0000313" key="9">
    <source>
        <dbReference type="Proteomes" id="UP000290900"/>
    </source>
</evidence>
<feature type="transmembrane region" description="Helical" evidence="6">
    <location>
        <begin position="20"/>
        <end position="40"/>
    </location>
</feature>
<dbReference type="PROSITE" id="PS51328">
    <property type="entry name" value="L_LECTIN_LIKE"/>
    <property type="match status" value="1"/>
</dbReference>
<evidence type="ECO:0000313" key="8">
    <source>
        <dbReference type="EMBL" id="VEU23035.1"/>
    </source>
</evidence>
<dbReference type="EMBL" id="CAACVR010000034">
    <property type="protein sequence ID" value="VEU23035.1"/>
    <property type="molecule type" value="Genomic_DNA"/>
</dbReference>
<dbReference type="GO" id="GO:0000139">
    <property type="term" value="C:Golgi membrane"/>
    <property type="evidence" value="ECO:0007669"/>
    <property type="project" value="TreeGrafter"/>
</dbReference>
<dbReference type="AlphaFoldDB" id="A0A448YQ18"/>
<sequence length="441" mass="50569">MDINSSQSPFSRAKSYYSKLTSKVKITIGCVLLVLFYYFFFYSSGNKNDEDTFVPSFPDMPNAGSGGGSEKVHSISMSYLELKKPFLDLNTLQFYNYINGGNMQLEREAEYVRLVPDRPSSVGYLFSRNVISDQDSSALELELSFKLHGAQKRSNLIGDGMAIWITDSQLSRGDVFGMQGDFNGLGIFLDTYRNADRKQYRNSNKNRFPYLSLQSNHGDPAKYNKDNDGFETELAGCSLSNIYNAGSDNSISRIRILYLRKSKYFQIDVDVYGDDNWSTCVQKADFPDDVIPMTPFIGISAETGELSQAVDIYRIKAWTFRTEDGKEVTSKEELIAEAGMKDNEVLKKKDFEYGTQRLGGNKAQHRRTLKRLQRQERDLKRKEAEKYGDPNGFIGWFGKLLWKIVKTVLYILLTMILAYFCLIAYRVYRDKRKNRRHEGLL</sequence>
<organism evidence="8 9">
    <name type="scientific">Brettanomyces naardenensis</name>
    <name type="common">Yeast</name>
    <dbReference type="NCBI Taxonomy" id="13370"/>
    <lineage>
        <taxon>Eukaryota</taxon>
        <taxon>Fungi</taxon>
        <taxon>Dikarya</taxon>
        <taxon>Ascomycota</taxon>
        <taxon>Saccharomycotina</taxon>
        <taxon>Pichiomycetes</taxon>
        <taxon>Pichiales</taxon>
        <taxon>Pichiaceae</taxon>
        <taxon>Brettanomyces</taxon>
    </lineage>
</organism>
<comment type="subcellular location">
    <subcellularLocation>
        <location evidence="1">Membrane</location>
        <topology evidence="1">Single-pass type I membrane protein</topology>
    </subcellularLocation>
</comment>
<evidence type="ECO:0000259" key="7">
    <source>
        <dbReference type="PROSITE" id="PS51328"/>
    </source>
</evidence>
<evidence type="ECO:0000256" key="5">
    <source>
        <dbReference type="ARBA" id="ARBA00023136"/>
    </source>
</evidence>
<dbReference type="Gene3D" id="2.60.120.200">
    <property type="match status" value="1"/>
</dbReference>
<dbReference type="InterPro" id="IPR013320">
    <property type="entry name" value="ConA-like_dom_sf"/>
</dbReference>
<dbReference type="InParanoid" id="A0A448YQ18"/>
<proteinExistence type="predicted"/>
<dbReference type="FunCoup" id="A0A448YQ18">
    <property type="interactions" value="25"/>
</dbReference>
<name>A0A448YQ18_BRENA</name>
<feature type="domain" description="L-type lectin-like" evidence="7">
    <location>
        <begin position="74"/>
        <end position="320"/>
    </location>
</feature>
<dbReference type="OrthoDB" id="270293at2759"/>
<keyword evidence="9" id="KW-1185">Reference proteome</keyword>
<keyword evidence="4 6" id="KW-1133">Transmembrane helix</keyword>
<dbReference type="STRING" id="13370.A0A448YQ18"/>
<gene>
    <name evidence="8" type="ORF">BRENAR_LOCUS3766</name>
</gene>
<dbReference type="GO" id="GO:0005537">
    <property type="term" value="F:D-mannose binding"/>
    <property type="evidence" value="ECO:0007669"/>
    <property type="project" value="TreeGrafter"/>
</dbReference>
<dbReference type="GO" id="GO:0030134">
    <property type="term" value="C:COPII-coated ER to Golgi transport vesicle"/>
    <property type="evidence" value="ECO:0007669"/>
    <property type="project" value="TreeGrafter"/>
</dbReference>
<reference evidence="8 9" key="1">
    <citation type="submission" date="2018-12" db="EMBL/GenBank/DDBJ databases">
        <authorList>
            <person name="Tiukova I."/>
            <person name="Dainat J."/>
        </authorList>
    </citation>
    <scope>NUCLEOTIDE SEQUENCE [LARGE SCALE GENOMIC DNA]</scope>
</reference>
<evidence type="ECO:0000256" key="4">
    <source>
        <dbReference type="ARBA" id="ARBA00022989"/>
    </source>
</evidence>
<dbReference type="Proteomes" id="UP000290900">
    <property type="component" value="Unassembled WGS sequence"/>
</dbReference>
<dbReference type="GO" id="GO:0005793">
    <property type="term" value="C:endoplasmic reticulum-Golgi intermediate compartment"/>
    <property type="evidence" value="ECO:0007669"/>
    <property type="project" value="TreeGrafter"/>
</dbReference>
<keyword evidence="3" id="KW-0732">Signal</keyword>
<evidence type="ECO:0000256" key="2">
    <source>
        <dbReference type="ARBA" id="ARBA00022692"/>
    </source>
</evidence>
<dbReference type="PANTHER" id="PTHR12223:SF45">
    <property type="entry name" value="RE50040P"/>
    <property type="match status" value="1"/>
</dbReference>
<evidence type="ECO:0000256" key="6">
    <source>
        <dbReference type="SAM" id="Phobius"/>
    </source>
</evidence>
<dbReference type="InterPro" id="IPR051136">
    <property type="entry name" value="Intracellular_Lectin-GPT"/>
</dbReference>
<dbReference type="Pfam" id="PF03388">
    <property type="entry name" value="Lectin_leg-like"/>
    <property type="match status" value="1"/>
</dbReference>
<dbReference type="SUPFAM" id="SSF49899">
    <property type="entry name" value="Concanavalin A-like lectins/glucanases"/>
    <property type="match status" value="1"/>
</dbReference>
<evidence type="ECO:0000256" key="1">
    <source>
        <dbReference type="ARBA" id="ARBA00004479"/>
    </source>
</evidence>